<evidence type="ECO:0000256" key="1">
    <source>
        <dbReference type="ARBA" id="ARBA00022630"/>
    </source>
</evidence>
<feature type="domain" description="Berberine/berberine-like" evidence="4">
    <location>
        <begin position="180"/>
        <end position="220"/>
    </location>
</feature>
<dbReference type="InterPro" id="IPR012951">
    <property type="entry name" value="BBE"/>
</dbReference>
<name>A0A2K0TJ93_9HYPO</name>
<comment type="caution">
    <text evidence="5">The sequence shown here is derived from an EMBL/GenBank/DDBJ whole genome shotgun (WGS) entry which is preliminary data.</text>
</comment>
<protein>
    <recommendedName>
        <fullName evidence="4">Berberine/berberine-like domain-containing protein</fullName>
    </recommendedName>
</protein>
<dbReference type="Pfam" id="PF08031">
    <property type="entry name" value="BBE"/>
    <property type="match status" value="1"/>
</dbReference>
<keyword evidence="1" id="KW-0285">Flavoprotein</keyword>
<reference evidence="5 6" key="1">
    <citation type="submission" date="2017-02" db="EMBL/GenBank/DDBJ databases">
        <title>Genomes of Trichoderma spp. with biocontrol activity.</title>
        <authorList>
            <person name="Gardiner D."/>
            <person name="Kazan K."/>
            <person name="Vos C."/>
            <person name="Harvey P."/>
        </authorList>
    </citation>
    <scope>NUCLEOTIDE SEQUENCE [LARGE SCALE GENOMIC DNA]</scope>
    <source>
        <strain evidence="5 6">A5MH</strain>
    </source>
</reference>
<keyword evidence="2" id="KW-0274">FAD</keyword>
<dbReference type="AlphaFoldDB" id="A0A2K0TJ93"/>
<dbReference type="OrthoDB" id="415825at2759"/>
<dbReference type="Proteomes" id="UP000236546">
    <property type="component" value="Unassembled WGS sequence"/>
</dbReference>
<evidence type="ECO:0000313" key="5">
    <source>
        <dbReference type="EMBL" id="PNP45606.1"/>
    </source>
</evidence>
<dbReference type="Gene3D" id="3.40.462.20">
    <property type="match status" value="1"/>
</dbReference>
<sequence>MGVNFGQFSIDPTINATQAILTWSFAYNGTAASAEELLAPFNAIPAISSTMSDVDYTDLLVAQGTDSNSASYQPGPFVGSSAWLQTYNVTSQRQIYDLFNERIAQNPGLAAGARVFAEGYSTLATQATDPSTSAYPHRDEYVLVFILVATPPSLVNFSQAWADETLTLWRGSEPGRRPTTYINYAVGNEPLESIYGCDRQLPKLWALKAKYDPQNKFRWYSAVVTD</sequence>
<keyword evidence="3" id="KW-0560">Oxidoreductase</keyword>
<dbReference type="GO" id="GO:0016491">
    <property type="term" value="F:oxidoreductase activity"/>
    <property type="evidence" value="ECO:0007669"/>
    <property type="project" value="UniProtKB-KW"/>
</dbReference>
<accession>A0A2K0TJ93</accession>
<evidence type="ECO:0000259" key="4">
    <source>
        <dbReference type="Pfam" id="PF08031"/>
    </source>
</evidence>
<evidence type="ECO:0000256" key="3">
    <source>
        <dbReference type="ARBA" id="ARBA00023002"/>
    </source>
</evidence>
<organism evidence="5 6">
    <name type="scientific">Trichoderma gamsii</name>
    <dbReference type="NCBI Taxonomy" id="398673"/>
    <lineage>
        <taxon>Eukaryota</taxon>
        <taxon>Fungi</taxon>
        <taxon>Dikarya</taxon>
        <taxon>Ascomycota</taxon>
        <taxon>Pezizomycotina</taxon>
        <taxon>Sordariomycetes</taxon>
        <taxon>Hypocreomycetidae</taxon>
        <taxon>Hypocreales</taxon>
        <taxon>Hypocreaceae</taxon>
        <taxon>Trichoderma</taxon>
    </lineage>
</organism>
<dbReference type="EMBL" id="MTYH01000024">
    <property type="protein sequence ID" value="PNP45606.1"/>
    <property type="molecule type" value="Genomic_DNA"/>
</dbReference>
<dbReference type="InterPro" id="IPR050416">
    <property type="entry name" value="FAD-linked_Oxidoreductase"/>
</dbReference>
<gene>
    <name evidence="5" type="ORF">TGAMA5MH_02829</name>
</gene>
<proteinExistence type="predicted"/>
<dbReference type="PANTHER" id="PTHR42973:SF8">
    <property type="entry name" value="FAD-BINDING PCMH-TYPE DOMAIN-CONTAINING PROTEIN"/>
    <property type="match status" value="1"/>
</dbReference>
<dbReference type="PANTHER" id="PTHR42973">
    <property type="entry name" value="BINDING OXIDOREDUCTASE, PUTATIVE (AFU_ORTHOLOGUE AFUA_1G17690)-RELATED"/>
    <property type="match status" value="1"/>
</dbReference>
<evidence type="ECO:0000313" key="6">
    <source>
        <dbReference type="Proteomes" id="UP000236546"/>
    </source>
</evidence>
<dbReference type="GO" id="GO:0050660">
    <property type="term" value="F:flavin adenine dinucleotide binding"/>
    <property type="evidence" value="ECO:0007669"/>
    <property type="project" value="InterPro"/>
</dbReference>
<evidence type="ECO:0000256" key="2">
    <source>
        <dbReference type="ARBA" id="ARBA00022827"/>
    </source>
</evidence>